<sequence>MYLSQEASQAYDPYGGFLQSYHDGSYGGAYGDGQFFGSYGSQYYPTQFSGDSTFTQMATLYFNYVQDMEKLKWCKYRVAITGWDNLSKQLRELAPDRNVKPEHLLLCCTENLLGIQKTSRKKLADCVNNKINKFIRIEKPVFMYIVFFTKKEALHSAVDKEADRPIWQVTLVSKMFLFSRSKIFYP</sequence>
<reference evidence="2" key="1">
    <citation type="submission" date="2022-11" db="UniProtKB">
        <authorList>
            <consortium name="WormBaseParasite"/>
        </authorList>
    </citation>
    <scope>IDENTIFICATION</scope>
</reference>
<accession>A0A914E726</accession>
<dbReference type="Proteomes" id="UP000887540">
    <property type="component" value="Unplaced"/>
</dbReference>
<evidence type="ECO:0000313" key="1">
    <source>
        <dbReference type="Proteomes" id="UP000887540"/>
    </source>
</evidence>
<evidence type="ECO:0000313" key="2">
    <source>
        <dbReference type="WBParaSite" id="ACRNAN_scaffold5870.g7358.t1"/>
    </source>
</evidence>
<organism evidence="1 2">
    <name type="scientific">Acrobeloides nanus</name>
    <dbReference type="NCBI Taxonomy" id="290746"/>
    <lineage>
        <taxon>Eukaryota</taxon>
        <taxon>Metazoa</taxon>
        <taxon>Ecdysozoa</taxon>
        <taxon>Nematoda</taxon>
        <taxon>Chromadorea</taxon>
        <taxon>Rhabditida</taxon>
        <taxon>Tylenchina</taxon>
        <taxon>Cephalobomorpha</taxon>
        <taxon>Cephaloboidea</taxon>
        <taxon>Cephalobidae</taxon>
        <taxon>Acrobeloides</taxon>
    </lineage>
</organism>
<protein>
    <submittedName>
        <fullName evidence="2">Uncharacterized protein</fullName>
    </submittedName>
</protein>
<dbReference type="WBParaSite" id="ACRNAN_scaffold5870.g7358.t1">
    <property type="protein sequence ID" value="ACRNAN_scaffold5870.g7358.t1"/>
    <property type="gene ID" value="ACRNAN_scaffold5870.g7358"/>
</dbReference>
<dbReference type="AlphaFoldDB" id="A0A914E726"/>
<name>A0A914E726_9BILA</name>
<keyword evidence="1" id="KW-1185">Reference proteome</keyword>
<proteinExistence type="predicted"/>